<dbReference type="EMBL" id="WVTA01000001">
    <property type="protein sequence ID" value="KAK3216912.1"/>
    <property type="molecule type" value="Genomic_DNA"/>
</dbReference>
<evidence type="ECO:0000256" key="1">
    <source>
        <dbReference type="SAM" id="MobiDB-lite"/>
    </source>
</evidence>
<dbReference type="InterPro" id="IPR014839">
    <property type="entry name" value="Crt10"/>
</dbReference>
<dbReference type="AlphaFoldDB" id="A0AAN6M898"/>
<evidence type="ECO:0000313" key="2">
    <source>
        <dbReference type="EMBL" id="KAK3216912.1"/>
    </source>
</evidence>
<accession>A0AAN6M898</accession>
<protein>
    <submittedName>
        <fullName evidence="2">Uncharacterized protein</fullName>
    </submittedName>
</protein>
<dbReference type="Pfam" id="PF08728">
    <property type="entry name" value="CRT10"/>
    <property type="match status" value="2"/>
</dbReference>
<feature type="compositionally biased region" description="Polar residues" evidence="1">
    <location>
        <begin position="363"/>
        <end position="390"/>
    </location>
</feature>
<proteinExistence type="predicted"/>
<reference evidence="2 3" key="1">
    <citation type="submission" date="2021-02" db="EMBL/GenBank/DDBJ databases">
        <title>Genome assembly of Pseudopithomyces chartarum.</title>
        <authorList>
            <person name="Jauregui R."/>
            <person name="Singh J."/>
            <person name="Voisey C."/>
        </authorList>
    </citation>
    <scope>NUCLEOTIDE SEQUENCE [LARGE SCALE GENOMIC DNA]</scope>
    <source>
        <strain evidence="2 3">AGR01</strain>
    </source>
</reference>
<sequence>MYKPISCIQTGAQNGYRRFPPPDQPVMKDWRCDLTALSHVYNLYFVAVNEQIYVYEPDFPDQKLGAPVTILNVPKTGRGSPAGIDGANPHSVTRILVDFLGTEEVLFCTCDDGDVAGWWMGDIFRSIVAERDSSESEEDIGEGEPVKCFELQNVGLSAWGLAVHRDARLIAISSNSHSVKVLAYALSTSESTAASNKHEPLFPRDQNRYMTLRARANIPAVSFDNTGADPTVIDPRSCHRVDSLTDACGTRVEPNGKITFRKPCFWDITPQQGQAKIIHAATAGTMGWDWQHEEYEDEDEEEEDEDEEEEPGTWAPGPWYAVQESTEEEDSISEGSSETSMNDGANTEAGLEDQDSLFVPDGNLSNTNVQASISPPATTPGNTGPHTTSGPLVIPPPFDHIFPVIRPEIARKFYHAMETSGSHNLEPRSISRPLLIVTKEEIYLIQRPFAPDNAPLILAMRNPLFPPLLPITRTMGAHRQCFTAQIPELGIFIVGSPAGRVGIFRLTQTLCSGEIIYGFRVEHILPHQRQERVGELGSGSGRQLVGVAVGPVQGMLDERSGDGVEGRRRRWRIMLYYGDHAVEAFEVVIISPVPSEDK</sequence>
<gene>
    <name evidence="2" type="ORF">GRF29_1g1326720</name>
</gene>
<dbReference type="Proteomes" id="UP001280581">
    <property type="component" value="Unassembled WGS sequence"/>
</dbReference>
<evidence type="ECO:0000313" key="3">
    <source>
        <dbReference type="Proteomes" id="UP001280581"/>
    </source>
</evidence>
<keyword evidence="3" id="KW-1185">Reference proteome</keyword>
<feature type="compositionally biased region" description="Acidic residues" evidence="1">
    <location>
        <begin position="294"/>
        <end position="311"/>
    </location>
</feature>
<name>A0AAN6M898_9PLEO</name>
<comment type="caution">
    <text evidence="2">The sequence shown here is derived from an EMBL/GenBank/DDBJ whole genome shotgun (WGS) entry which is preliminary data.</text>
</comment>
<organism evidence="2 3">
    <name type="scientific">Pseudopithomyces chartarum</name>
    <dbReference type="NCBI Taxonomy" id="1892770"/>
    <lineage>
        <taxon>Eukaryota</taxon>
        <taxon>Fungi</taxon>
        <taxon>Dikarya</taxon>
        <taxon>Ascomycota</taxon>
        <taxon>Pezizomycotina</taxon>
        <taxon>Dothideomycetes</taxon>
        <taxon>Pleosporomycetidae</taxon>
        <taxon>Pleosporales</taxon>
        <taxon>Massarineae</taxon>
        <taxon>Didymosphaeriaceae</taxon>
        <taxon>Pseudopithomyces</taxon>
    </lineage>
</organism>
<feature type="region of interest" description="Disordered" evidence="1">
    <location>
        <begin position="293"/>
        <end position="393"/>
    </location>
</feature>